<dbReference type="SMART" id="SM00267">
    <property type="entry name" value="GGDEF"/>
    <property type="match status" value="1"/>
</dbReference>
<dbReference type="PROSITE" id="PS50887">
    <property type="entry name" value="GGDEF"/>
    <property type="match status" value="1"/>
</dbReference>
<evidence type="ECO:0000256" key="2">
    <source>
        <dbReference type="SAM" id="SignalP"/>
    </source>
</evidence>
<dbReference type="PANTHER" id="PTHR44757">
    <property type="entry name" value="DIGUANYLATE CYCLASE DGCP"/>
    <property type="match status" value="1"/>
</dbReference>
<accession>A0A0K6HZL2</accession>
<dbReference type="AlphaFoldDB" id="A0A0K6HZL2"/>
<keyword evidence="1" id="KW-0472">Membrane</keyword>
<dbReference type="OrthoDB" id="9814202at2"/>
<evidence type="ECO:0000259" key="4">
    <source>
        <dbReference type="PROSITE" id="PS50887"/>
    </source>
</evidence>
<dbReference type="SMART" id="SM00052">
    <property type="entry name" value="EAL"/>
    <property type="match status" value="1"/>
</dbReference>
<dbReference type="InterPro" id="IPR043128">
    <property type="entry name" value="Rev_trsase/Diguanyl_cyclase"/>
</dbReference>
<name>A0A0K6HZL2_9HYPH</name>
<dbReference type="InterPro" id="IPR000160">
    <property type="entry name" value="GGDEF_dom"/>
</dbReference>
<keyword evidence="1" id="KW-1133">Transmembrane helix</keyword>
<dbReference type="NCBIfam" id="TIGR00254">
    <property type="entry name" value="GGDEF"/>
    <property type="match status" value="1"/>
</dbReference>
<keyword evidence="6" id="KW-1185">Reference proteome</keyword>
<feature type="signal peptide" evidence="2">
    <location>
        <begin position="1"/>
        <end position="28"/>
    </location>
</feature>
<feature type="transmembrane region" description="Helical" evidence="1">
    <location>
        <begin position="176"/>
        <end position="194"/>
    </location>
</feature>
<dbReference type="SUPFAM" id="SSF55073">
    <property type="entry name" value="Nucleotide cyclase"/>
    <property type="match status" value="1"/>
</dbReference>
<feature type="domain" description="GGDEF" evidence="4">
    <location>
        <begin position="245"/>
        <end position="380"/>
    </location>
</feature>
<dbReference type="RefSeq" id="WP_055455627.1">
    <property type="nucleotide sequence ID" value="NZ_CYHE01000005.1"/>
</dbReference>
<dbReference type="Pfam" id="PF00990">
    <property type="entry name" value="GGDEF"/>
    <property type="match status" value="1"/>
</dbReference>
<keyword evidence="1" id="KW-0812">Transmembrane</keyword>
<protein>
    <submittedName>
        <fullName evidence="5">Diguanylate cyclase (GGDEF) domain</fullName>
    </submittedName>
</protein>
<evidence type="ECO:0000313" key="5">
    <source>
        <dbReference type="EMBL" id="CUA96315.1"/>
    </source>
</evidence>
<dbReference type="InterPro" id="IPR001633">
    <property type="entry name" value="EAL_dom"/>
</dbReference>
<evidence type="ECO:0000256" key="1">
    <source>
        <dbReference type="SAM" id="Phobius"/>
    </source>
</evidence>
<dbReference type="Pfam" id="PF00563">
    <property type="entry name" value="EAL"/>
    <property type="match status" value="1"/>
</dbReference>
<dbReference type="EMBL" id="CYHE01000005">
    <property type="protein sequence ID" value="CUA96315.1"/>
    <property type="molecule type" value="Genomic_DNA"/>
</dbReference>
<dbReference type="CDD" id="cd01948">
    <property type="entry name" value="EAL"/>
    <property type="match status" value="1"/>
</dbReference>
<organism evidence="5 6">
    <name type="scientific">Pannonibacter indicus</name>
    <dbReference type="NCBI Taxonomy" id="466044"/>
    <lineage>
        <taxon>Bacteria</taxon>
        <taxon>Pseudomonadati</taxon>
        <taxon>Pseudomonadota</taxon>
        <taxon>Alphaproteobacteria</taxon>
        <taxon>Hyphomicrobiales</taxon>
        <taxon>Stappiaceae</taxon>
        <taxon>Pannonibacter</taxon>
    </lineage>
</organism>
<sequence>MTIWFRRITVLLFICLAAAALIQPYITAANQSAVIQAKRYDIAWTGFNGRLEVSTLRELVARYAATGDKSAASEAQLYYQIMIGRMKIWNSGQFRTFLELSAERVARFEQLAADLEALEPLFGRIEDPAAQLEIIDRMVPVKAAVDRIGGEAYSLSLVEADKIRERLQASVTAGNWLTYALLAVGGVLLASLFLQNRTLVAARAQAERSAADHAFVARHDQLTSLPNRLAFQDFFRAELERKSSRPLAVLAIDLDGFKTVNDTLGHAAGDALLSGVGQRLTSIVSLWENAIAARFGGDEFLVLLRTENGLQDARQKAEFLLKALREPYHMKHGTVMVDATIGLAVDSPGLQDRTQLPDNADLALSLAKGRAKGIVQLFDVGMRANLSRRRQIEADLHPAIMAGDILPFYQPQVELGTGRIIGVEALARWTHPQLGRIGPDEFVPIAESSGKVVDLGRSIMQQACSDAARVLGTLPVSVNLSVAQILRDDLLETVRQILLDTGLAPGRLRLEVTESILMSDTARCISTLDRLKQLGVTIALDDFGTGYSSLSYLRQFDWDELKVDRSFVRSLSSDPQSKSIIEAVVSLARDLNIAVTVEGVETLEQQAMLQKAGCSKGQGYLFGAAVPLEALAAKIMDQAGGHGLLTQDPSGRSRFTVIDTQASS</sequence>
<feature type="chain" id="PRO_5005505076" evidence="2">
    <location>
        <begin position="29"/>
        <end position="664"/>
    </location>
</feature>
<dbReference type="InterPro" id="IPR029787">
    <property type="entry name" value="Nucleotide_cyclase"/>
</dbReference>
<dbReference type="Proteomes" id="UP000183900">
    <property type="component" value="Unassembled WGS sequence"/>
</dbReference>
<evidence type="ECO:0000259" key="3">
    <source>
        <dbReference type="PROSITE" id="PS50883"/>
    </source>
</evidence>
<proteinExistence type="predicted"/>
<dbReference type="InterPro" id="IPR052155">
    <property type="entry name" value="Biofilm_reg_signaling"/>
</dbReference>
<evidence type="ECO:0000313" key="6">
    <source>
        <dbReference type="Proteomes" id="UP000183900"/>
    </source>
</evidence>
<dbReference type="PROSITE" id="PS50883">
    <property type="entry name" value="EAL"/>
    <property type="match status" value="1"/>
</dbReference>
<reference evidence="6" key="1">
    <citation type="submission" date="2015-08" db="EMBL/GenBank/DDBJ databases">
        <authorList>
            <person name="Varghese N."/>
        </authorList>
    </citation>
    <scope>NUCLEOTIDE SEQUENCE [LARGE SCALE GENOMIC DNA]</scope>
    <source>
        <strain evidence="6">DSM 23407</strain>
    </source>
</reference>
<dbReference type="Gene3D" id="3.20.20.450">
    <property type="entry name" value="EAL domain"/>
    <property type="match status" value="1"/>
</dbReference>
<dbReference type="InterPro" id="IPR035919">
    <property type="entry name" value="EAL_sf"/>
</dbReference>
<dbReference type="Gene3D" id="3.30.70.270">
    <property type="match status" value="1"/>
</dbReference>
<feature type="domain" description="EAL" evidence="3">
    <location>
        <begin position="389"/>
        <end position="639"/>
    </location>
</feature>
<dbReference type="SUPFAM" id="SSF141868">
    <property type="entry name" value="EAL domain-like"/>
    <property type="match status" value="1"/>
</dbReference>
<dbReference type="CDD" id="cd01949">
    <property type="entry name" value="GGDEF"/>
    <property type="match status" value="1"/>
</dbReference>
<keyword evidence="2" id="KW-0732">Signal</keyword>
<dbReference type="PANTHER" id="PTHR44757:SF2">
    <property type="entry name" value="BIOFILM ARCHITECTURE MAINTENANCE PROTEIN MBAA"/>
    <property type="match status" value="1"/>
</dbReference>
<gene>
    <name evidence="5" type="ORF">Ga0061067_105111</name>
</gene>